<accession>A0A484AX97</accession>
<organism evidence="2 3">
    <name type="scientific">Drosophila navojoa</name>
    <name type="common">Fruit fly</name>
    <dbReference type="NCBI Taxonomy" id="7232"/>
    <lineage>
        <taxon>Eukaryota</taxon>
        <taxon>Metazoa</taxon>
        <taxon>Ecdysozoa</taxon>
        <taxon>Arthropoda</taxon>
        <taxon>Hexapoda</taxon>
        <taxon>Insecta</taxon>
        <taxon>Pterygota</taxon>
        <taxon>Neoptera</taxon>
        <taxon>Endopterygota</taxon>
        <taxon>Diptera</taxon>
        <taxon>Brachycera</taxon>
        <taxon>Muscomorpha</taxon>
        <taxon>Ephydroidea</taxon>
        <taxon>Drosophilidae</taxon>
        <taxon>Drosophila</taxon>
    </lineage>
</organism>
<dbReference type="EMBL" id="LSRL02000634">
    <property type="protein sequence ID" value="TDG40241.1"/>
    <property type="molecule type" value="Genomic_DNA"/>
</dbReference>
<feature type="transmembrane region" description="Helical" evidence="1">
    <location>
        <begin position="26"/>
        <end position="45"/>
    </location>
</feature>
<dbReference type="AlphaFoldDB" id="A0A484AX97"/>
<evidence type="ECO:0000256" key="1">
    <source>
        <dbReference type="SAM" id="Phobius"/>
    </source>
</evidence>
<gene>
    <name evidence="2" type="ORF">AWZ03_013341</name>
</gene>
<protein>
    <submittedName>
        <fullName evidence="2">Uncharacterized protein</fullName>
    </submittedName>
</protein>
<name>A0A484AX97_DRONA</name>
<comment type="caution">
    <text evidence="2">The sequence shown here is derived from an EMBL/GenBank/DDBJ whole genome shotgun (WGS) entry which is preliminary data.</text>
</comment>
<proteinExistence type="predicted"/>
<keyword evidence="3" id="KW-1185">Reference proteome</keyword>
<keyword evidence="1" id="KW-0472">Membrane</keyword>
<keyword evidence="1" id="KW-0812">Transmembrane</keyword>
<keyword evidence="1" id="KW-1133">Transmembrane helix</keyword>
<sequence length="124" mass="13336">MTTAAGSRSSRSSISSNSSSRRRAGLISSCPIFLSAIIIIVIIIITSRSHSSSMHVVGSIIIVSGYPGPADASDSANPEIEMDLFYSPSAYLPMVLMMESIKVCFANFNRNIWANALKMRCSTI</sequence>
<evidence type="ECO:0000313" key="3">
    <source>
        <dbReference type="Proteomes" id="UP000295192"/>
    </source>
</evidence>
<evidence type="ECO:0000313" key="2">
    <source>
        <dbReference type="EMBL" id="TDG40241.1"/>
    </source>
</evidence>
<dbReference type="Proteomes" id="UP000295192">
    <property type="component" value="Unassembled WGS sequence"/>
</dbReference>
<reference evidence="2 3" key="1">
    <citation type="journal article" date="2019" name="J. Hered.">
        <title>An Improved Genome Assembly for Drosophila navojoa, the Basal Species in the mojavensis Cluster.</title>
        <authorList>
            <person name="Vanderlinde T."/>
            <person name="Dupim E.G."/>
            <person name="Nazario-Yepiz N.O."/>
            <person name="Carvalho A.B."/>
        </authorList>
    </citation>
    <scope>NUCLEOTIDE SEQUENCE [LARGE SCALE GENOMIC DNA]</scope>
    <source>
        <strain evidence="2">Navoj_Jal97</strain>
        <tissue evidence="2">Whole organism</tissue>
    </source>
</reference>